<evidence type="ECO:0000256" key="2">
    <source>
        <dbReference type="ARBA" id="ARBA00008520"/>
    </source>
</evidence>
<dbReference type="RefSeq" id="WP_369017920.1">
    <property type="nucleotide sequence ID" value="NZ_CP121689.1"/>
</dbReference>
<protein>
    <submittedName>
        <fullName evidence="4">Extracellular solute-binding protein</fullName>
    </submittedName>
</protein>
<evidence type="ECO:0000256" key="1">
    <source>
        <dbReference type="ARBA" id="ARBA00004418"/>
    </source>
</evidence>
<sequence length="471" mass="53875">MSRFLKVVGVIGIAIFLLSAVVFAQEEDLLSYCQKAKINWRAYEGTQLTIGLNKHPFTESLRPLIPVFEELTGMKVAYVILPEEEYFEKLLIDLSSGGGIFDVYMTSPMFEWRYQYAGWIEDLNKYWNDPNLTDQEWYDREDFYDKPLRANMWDGTIGGGLGQGRWNAIPVMVEFYCQAYRNDLREKWGLTVAQTYPELLDVLTKAAELGKKERPPVYGVANRGIKSWSTVHSGYFTAFLSYGQRDLTPDLYAAINTPEAIEITKIWIDILKKAGPPGWPNYTWYDAKQSFAAGRFYEITDCDFFAATYENPNQSVVAGKVGYALPPKGPDGTIKSNMWTWSLGMSSLSKHKEAAWLFLQWATAPMTMLDATLKHDNFNPTRKSVWENPAVIEKTMKWGTKPGEYRELVDAMYAQYGDVAWMPNPDVTTVGDIWAEALHEAYEDKKTVEEALNDAAAKINEFMAKWREKKE</sequence>
<reference evidence="4 5" key="1">
    <citation type="submission" date="2023-03" db="EMBL/GenBank/DDBJ databases">
        <title>Novel Species.</title>
        <authorList>
            <person name="Ma S."/>
        </authorList>
    </citation>
    <scope>NUCLEOTIDE SEQUENCE [LARGE SCALE GENOMIC DNA]</scope>
    <source>
        <strain evidence="4 5">B11</strain>
    </source>
</reference>
<dbReference type="Pfam" id="PF01547">
    <property type="entry name" value="SBP_bac_1"/>
    <property type="match status" value="1"/>
</dbReference>
<dbReference type="InterPro" id="IPR050490">
    <property type="entry name" value="Bact_solute-bd_prot1"/>
</dbReference>
<gene>
    <name evidence="4" type="ORF">QBE54_09295</name>
</gene>
<dbReference type="PANTHER" id="PTHR43649">
    <property type="entry name" value="ARABINOSE-BINDING PROTEIN-RELATED"/>
    <property type="match status" value="1"/>
</dbReference>
<keyword evidence="3" id="KW-0175">Coiled coil</keyword>
<dbReference type="InterPro" id="IPR006059">
    <property type="entry name" value="SBP"/>
</dbReference>
<dbReference type="EMBL" id="CP121689">
    <property type="protein sequence ID" value="WZL75770.1"/>
    <property type="molecule type" value="Genomic_DNA"/>
</dbReference>
<name>A0ABZ2Y9U1_9BACT</name>
<dbReference type="SUPFAM" id="SSF53850">
    <property type="entry name" value="Periplasmic binding protein-like II"/>
    <property type="match status" value="1"/>
</dbReference>
<accession>A0ABZ2Y9U1</accession>
<evidence type="ECO:0000313" key="5">
    <source>
        <dbReference type="Proteomes" id="UP001461341"/>
    </source>
</evidence>
<feature type="coiled-coil region" evidence="3">
    <location>
        <begin position="438"/>
        <end position="465"/>
    </location>
</feature>
<comment type="similarity">
    <text evidence="2">Belongs to the bacterial solute-binding protein 1 family.</text>
</comment>
<dbReference type="Proteomes" id="UP001461341">
    <property type="component" value="Chromosome"/>
</dbReference>
<evidence type="ECO:0000313" key="4">
    <source>
        <dbReference type="EMBL" id="WZL75770.1"/>
    </source>
</evidence>
<evidence type="ECO:0000256" key="3">
    <source>
        <dbReference type="SAM" id="Coils"/>
    </source>
</evidence>
<keyword evidence="5" id="KW-1185">Reference proteome</keyword>
<organism evidence="4 5">
    <name type="scientific">Thermatribacter velox</name>
    <dbReference type="NCBI Taxonomy" id="3039681"/>
    <lineage>
        <taxon>Bacteria</taxon>
        <taxon>Pseudomonadati</taxon>
        <taxon>Atribacterota</taxon>
        <taxon>Atribacteria</taxon>
        <taxon>Atribacterales</taxon>
        <taxon>Thermatribacteraceae</taxon>
        <taxon>Thermatribacter</taxon>
    </lineage>
</organism>
<proteinExistence type="inferred from homology"/>
<dbReference type="PANTHER" id="PTHR43649:SF12">
    <property type="entry name" value="DIACETYLCHITOBIOSE BINDING PROTEIN DASA"/>
    <property type="match status" value="1"/>
</dbReference>
<comment type="subcellular location">
    <subcellularLocation>
        <location evidence="1">Periplasm</location>
    </subcellularLocation>
</comment>
<dbReference type="Gene3D" id="3.40.190.10">
    <property type="entry name" value="Periplasmic binding protein-like II"/>
    <property type="match status" value="2"/>
</dbReference>